<proteinExistence type="inferred from homology"/>
<feature type="compositionally biased region" description="Basic and acidic residues" evidence="3">
    <location>
        <begin position="49"/>
        <end position="61"/>
    </location>
</feature>
<accession>A0A165H280</accession>
<dbReference type="InParanoid" id="A0A165H280"/>
<feature type="domain" description="LSO1/LSO2" evidence="5">
    <location>
        <begin position="8"/>
        <end position="76"/>
    </location>
</feature>
<dbReference type="FunCoup" id="A0A165H280">
    <property type="interactions" value="228"/>
</dbReference>
<evidence type="ECO:0000256" key="2">
    <source>
        <dbReference type="ARBA" id="ARBA00023054"/>
    </source>
</evidence>
<dbReference type="PANTHER" id="PTHR21680">
    <property type="entry name" value="COILED-COIL DOMAIN-CONTAINING PROTEIN 124"/>
    <property type="match status" value="1"/>
</dbReference>
<feature type="compositionally biased region" description="Basic and acidic residues" evidence="3">
    <location>
        <begin position="8"/>
        <end position="22"/>
    </location>
</feature>
<dbReference type="EMBL" id="KV427607">
    <property type="protein sequence ID" value="KZT11143.1"/>
    <property type="molecule type" value="Genomic_DNA"/>
</dbReference>
<reference evidence="6 7" key="1">
    <citation type="journal article" date="2016" name="Mol. Biol. Evol.">
        <title>Comparative Genomics of Early-Diverging Mushroom-Forming Fungi Provides Insights into the Origins of Lignocellulose Decay Capabilities.</title>
        <authorList>
            <person name="Nagy L.G."/>
            <person name="Riley R."/>
            <person name="Tritt A."/>
            <person name="Adam C."/>
            <person name="Daum C."/>
            <person name="Floudas D."/>
            <person name="Sun H."/>
            <person name="Yadav J.S."/>
            <person name="Pangilinan J."/>
            <person name="Larsson K.H."/>
            <person name="Matsuura K."/>
            <person name="Barry K."/>
            <person name="Labutti K."/>
            <person name="Kuo R."/>
            <person name="Ohm R.A."/>
            <person name="Bhattacharya S.S."/>
            <person name="Shirouzu T."/>
            <person name="Yoshinaga Y."/>
            <person name="Martin F.M."/>
            <person name="Grigoriev I.V."/>
            <person name="Hibbett D.S."/>
        </authorList>
    </citation>
    <scope>NUCLEOTIDE SEQUENCE [LARGE SCALE GENOMIC DNA]</scope>
    <source>
        <strain evidence="6 7">93-53</strain>
    </source>
</reference>
<comment type="similarity">
    <text evidence="1">Belongs to the CCDC124 family.</text>
</comment>
<keyword evidence="7" id="KW-1185">Reference proteome</keyword>
<feature type="compositionally biased region" description="Low complexity" evidence="3">
    <location>
        <begin position="78"/>
        <end position="89"/>
    </location>
</feature>
<feature type="region of interest" description="Disordered" evidence="3">
    <location>
        <begin position="73"/>
        <end position="131"/>
    </location>
</feature>
<dbReference type="AlphaFoldDB" id="A0A165H280"/>
<dbReference type="GeneID" id="63828127"/>
<evidence type="ECO:0000259" key="5">
    <source>
        <dbReference type="Pfam" id="PF22048"/>
    </source>
</evidence>
<feature type="compositionally biased region" description="Basic and acidic residues" evidence="3">
    <location>
        <begin position="119"/>
        <end position="129"/>
    </location>
</feature>
<dbReference type="GO" id="GO:0006366">
    <property type="term" value="P:transcription by RNA polymerase II"/>
    <property type="evidence" value="ECO:0007669"/>
    <property type="project" value="TreeGrafter"/>
</dbReference>
<organism evidence="6 7">
    <name type="scientific">Laetiporus sulphureus 93-53</name>
    <dbReference type="NCBI Taxonomy" id="1314785"/>
    <lineage>
        <taxon>Eukaryota</taxon>
        <taxon>Fungi</taxon>
        <taxon>Dikarya</taxon>
        <taxon>Basidiomycota</taxon>
        <taxon>Agaricomycotina</taxon>
        <taxon>Agaricomycetes</taxon>
        <taxon>Polyporales</taxon>
        <taxon>Laetiporus</taxon>
    </lineage>
</organism>
<feature type="compositionally biased region" description="Basic and acidic residues" evidence="3">
    <location>
        <begin position="29"/>
        <end position="43"/>
    </location>
</feature>
<dbReference type="InterPro" id="IPR010422">
    <property type="entry name" value="Ccdc124/Oxs1"/>
</dbReference>
<feature type="compositionally biased region" description="Low complexity" evidence="3">
    <location>
        <begin position="96"/>
        <end position="107"/>
    </location>
</feature>
<evidence type="ECO:0000313" key="7">
    <source>
        <dbReference type="Proteomes" id="UP000076871"/>
    </source>
</evidence>
<dbReference type="Proteomes" id="UP000076871">
    <property type="component" value="Unassembled WGS sequence"/>
</dbReference>
<sequence length="248" mass="26924">MAPKGGNAKKEAGRANKAENKTKKNAAAEAEKEEHKEADKWQDGAKVNKAKEEKEEKRRAELARKAEIARLLAEEEASAPSKVKSAPKAGAKKVAAKPVKPAGPGAIAAGGGLGAISTSEKDKGGKPEEPEAFAATGLDNALDLLEVVTAKMDKASVGTQAAGIERHPERRYKAAFEVYKERELPNVRAEHPGLRLKQYQELLHKQFQKSADNPFNQVTIAYDATKEDKVDALKKKNAVVEERLRERS</sequence>
<dbReference type="STRING" id="1314785.A0A165H280"/>
<evidence type="ECO:0000313" key="6">
    <source>
        <dbReference type="EMBL" id="KZT11143.1"/>
    </source>
</evidence>
<dbReference type="GO" id="GO:0003713">
    <property type="term" value="F:transcription coactivator activity"/>
    <property type="evidence" value="ECO:0007669"/>
    <property type="project" value="TreeGrafter"/>
</dbReference>
<keyword evidence="2" id="KW-0175">Coiled coil</keyword>
<protein>
    <submittedName>
        <fullName evidence="6">DUF1014-domain-containing protein</fullName>
    </submittedName>
</protein>
<gene>
    <name evidence="6" type="ORF">LAESUDRAFT_740748</name>
</gene>
<dbReference type="InterPro" id="IPR054414">
    <property type="entry name" value="Ccdc124/Oxs1_C"/>
</dbReference>
<dbReference type="InterPro" id="IPR054413">
    <property type="entry name" value="LSO1/2"/>
</dbReference>
<evidence type="ECO:0000259" key="4">
    <source>
        <dbReference type="Pfam" id="PF06244"/>
    </source>
</evidence>
<name>A0A165H280_9APHY</name>
<feature type="domain" description="Coiled-coil" evidence="4">
    <location>
        <begin position="129"/>
        <end position="217"/>
    </location>
</feature>
<feature type="region of interest" description="Disordered" evidence="3">
    <location>
        <begin position="1"/>
        <end position="61"/>
    </location>
</feature>
<dbReference type="Pfam" id="PF22048">
    <property type="entry name" value="LSO1_2-like"/>
    <property type="match status" value="1"/>
</dbReference>
<evidence type="ECO:0000256" key="1">
    <source>
        <dbReference type="ARBA" id="ARBA00008296"/>
    </source>
</evidence>
<dbReference type="RefSeq" id="XP_040768883.1">
    <property type="nucleotide sequence ID" value="XM_040911098.1"/>
</dbReference>
<dbReference type="Pfam" id="PF06244">
    <property type="entry name" value="Ccdc124"/>
    <property type="match status" value="1"/>
</dbReference>
<dbReference type="GO" id="GO:0005634">
    <property type="term" value="C:nucleus"/>
    <property type="evidence" value="ECO:0007669"/>
    <property type="project" value="TreeGrafter"/>
</dbReference>
<dbReference type="PANTHER" id="PTHR21680:SF0">
    <property type="entry name" value="COILED-COIL DOMAIN-CONTAINING PROTEIN 124"/>
    <property type="match status" value="1"/>
</dbReference>
<evidence type="ECO:0000256" key="3">
    <source>
        <dbReference type="SAM" id="MobiDB-lite"/>
    </source>
</evidence>
<dbReference type="OrthoDB" id="76412at2759"/>